<proteinExistence type="predicted"/>
<organism evidence="1 2">
    <name type="scientific">Gossypium arboreum</name>
    <name type="common">Tree cotton</name>
    <name type="synonym">Gossypium nanking</name>
    <dbReference type="NCBI Taxonomy" id="29729"/>
    <lineage>
        <taxon>Eukaryota</taxon>
        <taxon>Viridiplantae</taxon>
        <taxon>Streptophyta</taxon>
        <taxon>Embryophyta</taxon>
        <taxon>Tracheophyta</taxon>
        <taxon>Spermatophyta</taxon>
        <taxon>Magnoliopsida</taxon>
        <taxon>eudicotyledons</taxon>
        <taxon>Gunneridae</taxon>
        <taxon>Pentapetalae</taxon>
        <taxon>rosids</taxon>
        <taxon>malvids</taxon>
        <taxon>Malvales</taxon>
        <taxon>Malvaceae</taxon>
        <taxon>Malvoideae</taxon>
        <taxon>Gossypium</taxon>
    </lineage>
</organism>
<protein>
    <submittedName>
        <fullName evidence="1">Uncharacterized protein</fullName>
    </submittedName>
</protein>
<comment type="caution">
    <text evidence="1">The sequence shown here is derived from an EMBL/GenBank/DDBJ whole genome shotgun (WGS) entry which is preliminary data.</text>
</comment>
<evidence type="ECO:0000313" key="2">
    <source>
        <dbReference type="Proteomes" id="UP001358586"/>
    </source>
</evidence>
<reference evidence="1 2" key="1">
    <citation type="submission" date="2023-03" db="EMBL/GenBank/DDBJ databases">
        <title>WGS of Gossypium arboreum.</title>
        <authorList>
            <person name="Yu D."/>
        </authorList>
    </citation>
    <scope>NUCLEOTIDE SEQUENCE [LARGE SCALE GENOMIC DNA]</scope>
    <source>
        <tissue evidence="1">Leaf</tissue>
    </source>
</reference>
<sequence>MENTECEGSDEGDLVNRSTKKVRIRGTEEDRDIVMDTMSVTEKVLAWKDRLVGTGPQADEKTTALDRLDGEEDFELSEEDVESLLVNGTPSINFLNS</sequence>
<gene>
    <name evidence="1" type="ORF">PVK06_049367</name>
</gene>
<name>A0ABR0MIS4_GOSAR</name>
<dbReference type="EMBL" id="JARKNE010000013">
    <property type="protein sequence ID" value="KAK5773063.1"/>
    <property type="molecule type" value="Genomic_DNA"/>
</dbReference>
<keyword evidence="2" id="KW-1185">Reference proteome</keyword>
<dbReference type="Proteomes" id="UP001358586">
    <property type="component" value="Chromosome 13"/>
</dbReference>
<evidence type="ECO:0000313" key="1">
    <source>
        <dbReference type="EMBL" id="KAK5773063.1"/>
    </source>
</evidence>
<accession>A0ABR0MIS4</accession>